<evidence type="ECO:0000313" key="2">
    <source>
        <dbReference type="Proteomes" id="UP001160148"/>
    </source>
</evidence>
<accession>A0AAV0WAP7</accession>
<reference evidence="1 2" key="1">
    <citation type="submission" date="2023-01" db="EMBL/GenBank/DDBJ databases">
        <authorList>
            <person name="Whitehead M."/>
        </authorList>
    </citation>
    <scope>NUCLEOTIDE SEQUENCE [LARGE SCALE GENOMIC DNA]</scope>
</reference>
<comment type="caution">
    <text evidence="1">The sequence shown here is derived from an EMBL/GenBank/DDBJ whole genome shotgun (WGS) entry which is preliminary data.</text>
</comment>
<proteinExistence type="predicted"/>
<dbReference type="Proteomes" id="UP001160148">
    <property type="component" value="Unassembled WGS sequence"/>
</dbReference>
<sequence>MAADDELERNKLSKGRALAKRESYVTRIKAIHTTALSASDDATKAPRLLAASAKLDNLLTGFEIEDNAVFEAYCNLDMLGEYTTDLLVEVNEWVYDIQSIVFNPSPGVTLTWHNHAFSVDYLKFRYRNSMAIFISGPHSAISSLR</sequence>
<keyword evidence="2" id="KW-1185">Reference proteome</keyword>
<dbReference type="EMBL" id="CARXXK010000002">
    <property type="protein sequence ID" value="CAI6352706.1"/>
    <property type="molecule type" value="Genomic_DNA"/>
</dbReference>
<gene>
    <name evidence="1" type="ORF">MEUPH1_LOCUS8912</name>
</gene>
<name>A0AAV0WAP7_9HEMI</name>
<protein>
    <submittedName>
        <fullName evidence="1">Uncharacterized protein</fullName>
    </submittedName>
</protein>
<organism evidence="1 2">
    <name type="scientific">Macrosiphum euphorbiae</name>
    <name type="common">potato aphid</name>
    <dbReference type="NCBI Taxonomy" id="13131"/>
    <lineage>
        <taxon>Eukaryota</taxon>
        <taxon>Metazoa</taxon>
        <taxon>Ecdysozoa</taxon>
        <taxon>Arthropoda</taxon>
        <taxon>Hexapoda</taxon>
        <taxon>Insecta</taxon>
        <taxon>Pterygota</taxon>
        <taxon>Neoptera</taxon>
        <taxon>Paraneoptera</taxon>
        <taxon>Hemiptera</taxon>
        <taxon>Sternorrhyncha</taxon>
        <taxon>Aphidomorpha</taxon>
        <taxon>Aphidoidea</taxon>
        <taxon>Aphididae</taxon>
        <taxon>Macrosiphini</taxon>
        <taxon>Macrosiphum</taxon>
    </lineage>
</organism>
<dbReference type="AlphaFoldDB" id="A0AAV0WAP7"/>
<evidence type="ECO:0000313" key="1">
    <source>
        <dbReference type="EMBL" id="CAI6352706.1"/>
    </source>
</evidence>